<organism evidence="1 2">
    <name type="scientific">Candidatus Pantoea deserta</name>
    <dbReference type="NCBI Taxonomy" id="1869313"/>
    <lineage>
        <taxon>Bacteria</taxon>
        <taxon>Pseudomonadati</taxon>
        <taxon>Pseudomonadota</taxon>
        <taxon>Gammaproteobacteria</taxon>
        <taxon>Enterobacterales</taxon>
        <taxon>Erwiniaceae</taxon>
        <taxon>Pantoea</taxon>
    </lineage>
</organism>
<dbReference type="RefSeq" id="WP_123801897.1">
    <property type="nucleotide sequence ID" value="NZ_RMVG01000013.1"/>
</dbReference>
<keyword evidence="2" id="KW-1185">Reference proteome</keyword>
<accession>A0A3N4NUP3</accession>
<dbReference type="Proteomes" id="UP000281332">
    <property type="component" value="Unassembled WGS sequence"/>
</dbReference>
<proteinExistence type="predicted"/>
<protein>
    <submittedName>
        <fullName evidence="1">Uncharacterized protein</fullName>
    </submittedName>
</protein>
<dbReference type="OrthoDB" id="6548602at2"/>
<dbReference type="AlphaFoldDB" id="A0A3N4NUP3"/>
<gene>
    <name evidence="1" type="ORF">BBB56_15895</name>
</gene>
<name>A0A3N4NUP3_9GAMM</name>
<evidence type="ECO:0000313" key="2">
    <source>
        <dbReference type="Proteomes" id="UP000281332"/>
    </source>
</evidence>
<sequence>MKEEEASLMIIRHAIEKLEAEKKQQVMACVGAIRDVMQAFDTESASLALMLIAAEVAAD</sequence>
<evidence type="ECO:0000313" key="1">
    <source>
        <dbReference type="EMBL" id="RPD98048.1"/>
    </source>
</evidence>
<reference evidence="1 2" key="1">
    <citation type="submission" date="2018-11" db="EMBL/GenBank/DDBJ databases">
        <title>Whole genome sequencing of Pantoea sp. RIT388.</title>
        <authorList>
            <person name="Gan H.M."/>
            <person name="Hudson A.O."/>
        </authorList>
    </citation>
    <scope>NUCLEOTIDE SEQUENCE [LARGE SCALE GENOMIC DNA]</scope>
    <source>
        <strain evidence="1 2">RIT388</strain>
    </source>
</reference>
<comment type="caution">
    <text evidence="1">The sequence shown here is derived from an EMBL/GenBank/DDBJ whole genome shotgun (WGS) entry which is preliminary data.</text>
</comment>
<dbReference type="EMBL" id="RMVG01000013">
    <property type="protein sequence ID" value="RPD98048.1"/>
    <property type="molecule type" value="Genomic_DNA"/>
</dbReference>